<keyword evidence="1 5" id="KW-0489">Methyltransferase</keyword>
<evidence type="ECO:0000256" key="1">
    <source>
        <dbReference type="ARBA" id="ARBA00022603"/>
    </source>
</evidence>
<evidence type="ECO:0000313" key="6">
    <source>
        <dbReference type="Proteomes" id="UP000005038"/>
    </source>
</evidence>
<evidence type="ECO:0000313" key="5">
    <source>
        <dbReference type="EMBL" id="GAB34342.1"/>
    </source>
</evidence>
<dbReference type="PANTHER" id="PTHR45875:SF1">
    <property type="entry name" value="METHYLTRANSFERASE N6AMT1"/>
    <property type="match status" value="1"/>
</dbReference>
<dbReference type="GO" id="GO:0035657">
    <property type="term" value="C:eRF1 methyltransferase complex"/>
    <property type="evidence" value="ECO:0007669"/>
    <property type="project" value="TreeGrafter"/>
</dbReference>
<organism evidence="5 6">
    <name type="scientific">Gordonia otitidis (strain DSM 44809 / CCUG 52243 / JCM 12355 / NBRC 100426 / IFM 10032)</name>
    <dbReference type="NCBI Taxonomy" id="1108044"/>
    <lineage>
        <taxon>Bacteria</taxon>
        <taxon>Bacillati</taxon>
        <taxon>Actinomycetota</taxon>
        <taxon>Actinomycetes</taxon>
        <taxon>Mycobacteriales</taxon>
        <taxon>Gordoniaceae</taxon>
        <taxon>Gordonia</taxon>
    </lineage>
</organism>
<gene>
    <name evidence="5" type="ORF">GOOTI_105_00070</name>
</gene>
<keyword evidence="6" id="KW-1185">Reference proteome</keyword>
<evidence type="ECO:0000256" key="2">
    <source>
        <dbReference type="ARBA" id="ARBA00022679"/>
    </source>
</evidence>
<keyword evidence="3" id="KW-0949">S-adenosyl-L-methionine</keyword>
<dbReference type="Pfam" id="PF13649">
    <property type="entry name" value="Methyltransf_25"/>
    <property type="match status" value="1"/>
</dbReference>
<dbReference type="OrthoDB" id="8746524at2"/>
<protein>
    <submittedName>
        <fullName evidence="5">Methyltransferase</fullName>
    </submittedName>
</protein>
<dbReference type="EMBL" id="BAFB01000105">
    <property type="protein sequence ID" value="GAB34342.1"/>
    <property type="molecule type" value="Genomic_DNA"/>
</dbReference>
<dbReference type="STRING" id="1108044.GOOTI_105_00070"/>
<dbReference type="GO" id="GO:0008276">
    <property type="term" value="F:protein methyltransferase activity"/>
    <property type="evidence" value="ECO:0007669"/>
    <property type="project" value="TreeGrafter"/>
</dbReference>
<dbReference type="GO" id="GO:0008757">
    <property type="term" value="F:S-adenosylmethionine-dependent methyltransferase activity"/>
    <property type="evidence" value="ECO:0007669"/>
    <property type="project" value="TreeGrafter"/>
</dbReference>
<proteinExistence type="predicted"/>
<dbReference type="PANTHER" id="PTHR45875">
    <property type="entry name" value="METHYLTRANSFERASE N6AMT1"/>
    <property type="match status" value="1"/>
</dbReference>
<keyword evidence="2" id="KW-0808">Transferase</keyword>
<name>H5TLI4_GORO1</name>
<dbReference type="Gene3D" id="3.40.50.150">
    <property type="entry name" value="Vaccinia Virus protein VP39"/>
    <property type="match status" value="1"/>
</dbReference>
<dbReference type="AlphaFoldDB" id="H5TLI4"/>
<dbReference type="SUPFAM" id="SSF53335">
    <property type="entry name" value="S-adenosyl-L-methionine-dependent methyltransferases"/>
    <property type="match status" value="1"/>
</dbReference>
<evidence type="ECO:0000259" key="4">
    <source>
        <dbReference type="Pfam" id="PF13649"/>
    </source>
</evidence>
<accession>H5TLI4</accession>
<sequence>MKPGTPAISTPITAIPTPTVDASLTDRLTDNRDLTDVYRPQEDTWLLIEQLCLGGFASGARVADLCTGSGVIAYECAALGAQSVLAIDSCPTAVEAARERCDKAPCAVTVEHGDVSTLVGRGRFDLVTCNPPYVPALPLASADVLDPEMAPRHSWEAGTDGRRVLNTLCAITPHLLAPGGTLLVVQSEFANIDTTVESLRFSGLNVEIVATKSIPFGPVLRRQSAWLEARALLEPGRRTEKLAVIAAHRAESTDGARR</sequence>
<dbReference type="GO" id="GO:0032259">
    <property type="term" value="P:methylation"/>
    <property type="evidence" value="ECO:0007669"/>
    <property type="project" value="UniProtKB-KW"/>
</dbReference>
<dbReference type="InterPro" id="IPR052190">
    <property type="entry name" value="Euk-Arch_PrmC-MTase"/>
</dbReference>
<reference evidence="5" key="1">
    <citation type="submission" date="2012-02" db="EMBL/GenBank/DDBJ databases">
        <title>Whole genome shotgun sequence of Gordonia otitidis NBRC 100426.</title>
        <authorList>
            <person name="Yoshida I."/>
            <person name="Hosoyama A."/>
            <person name="Tsuchikane K."/>
            <person name="Katsumata H."/>
            <person name="Yamazaki S."/>
            <person name="Fujita N."/>
        </authorList>
    </citation>
    <scope>NUCLEOTIDE SEQUENCE [LARGE SCALE GENOMIC DNA]</scope>
    <source>
        <strain evidence="5">NBRC 100426</strain>
    </source>
</reference>
<dbReference type="InterPro" id="IPR041698">
    <property type="entry name" value="Methyltransf_25"/>
</dbReference>
<dbReference type="RefSeq" id="WP_007238579.1">
    <property type="nucleotide sequence ID" value="NZ_BAFB01000105.1"/>
</dbReference>
<dbReference type="InterPro" id="IPR029063">
    <property type="entry name" value="SAM-dependent_MTases_sf"/>
</dbReference>
<feature type="domain" description="Methyltransferase" evidence="4">
    <location>
        <begin position="62"/>
        <end position="130"/>
    </location>
</feature>
<dbReference type="CDD" id="cd02440">
    <property type="entry name" value="AdoMet_MTases"/>
    <property type="match status" value="1"/>
</dbReference>
<dbReference type="Proteomes" id="UP000005038">
    <property type="component" value="Unassembled WGS sequence"/>
</dbReference>
<evidence type="ECO:0000256" key="3">
    <source>
        <dbReference type="ARBA" id="ARBA00022691"/>
    </source>
</evidence>
<comment type="caution">
    <text evidence="5">The sequence shown here is derived from an EMBL/GenBank/DDBJ whole genome shotgun (WGS) entry which is preliminary data.</text>
</comment>